<feature type="transmembrane region" description="Helical" evidence="2">
    <location>
        <begin position="168"/>
        <end position="185"/>
    </location>
</feature>
<keyword evidence="2" id="KW-1133">Transmembrane helix</keyword>
<feature type="transmembrane region" description="Helical" evidence="2">
    <location>
        <begin position="226"/>
        <end position="244"/>
    </location>
</feature>
<dbReference type="RefSeq" id="WP_230276957.1">
    <property type="nucleotide sequence ID" value="NZ_JAJKFW010000064.1"/>
</dbReference>
<accession>A0ABS8NP33</accession>
<sequence length="323" mass="37105">MRWIFPLLAVIVFAVNTLPLAWSSLHWTMHPDLKRSWSWWANHANDVFYTATAILIAFTSPAKVTVLNTLSRLLVVLFVFVLLPLFAAMVQGFWVVRPDSWELLRWRLNDDWQNGRALQYIVQSIYWMLATGMLWLTTGHRRLARKASPEDTLPHEAITQQSITIQRLLALTVLAAIFAAILRWLEWSPTKWEAFEMLNSVAIALAIAGTGCFAQRLHPSHRLRNWGLGVLLITILWFFVSAYFVVYEHFIYAAPTSTMRFFSIWDLQSLPAYQQFRGLLTYTTIAWILFAVFGYRLEKQGATDDLDESSSKSDDVTNKAVGS</sequence>
<feature type="transmembrane region" description="Helical" evidence="2">
    <location>
        <begin position="197"/>
        <end position="214"/>
    </location>
</feature>
<evidence type="ECO:0000313" key="3">
    <source>
        <dbReference type="EMBL" id="MCC9645338.1"/>
    </source>
</evidence>
<feature type="transmembrane region" description="Helical" evidence="2">
    <location>
        <begin position="117"/>
        <end position="136"/>
    </location>
</feature>
<feature type="region of interest" description="Disordered" evidence="1">
    <location>
        <begin position="304"/>
        <end position="323"/>
    </location>
</feature>
<proteinExistence type="predicted"/>
<gene>
    <name evidence="3" type="ORF">LOC71_23915</name>
</gene>
<organism evidence="3 4">
    <name type="scientific">Rhodopirellula halodulae</name>
    <dbReference type="NCBI Taxonomy" id="2894198"/>
    <lineage>
        <taxon>Bacteria</taxon>
        <taxon>Pseudomonadati</taxon>
        <taxon>Planctomycetota</taxon>
        <taxon>Planctomycetia</taxon>
        <taxon>Pirellulales</taxon>
        <taxon>Pirellulaceae</taxon>
        <taxon>Rhodopirellula</taxon>
    </lineage>
</organism>
<evidence type="ECO:0008006" key="5">
    <source>
        <dbReference type="Google" id="ProtNLM"/>
    </source>
</evidence>
<name>A0ABS8NP33_9BACT</name>
<evidence type="ECO:0000256" key="2">
    <source>
        <dbReference type="SAM" id="Phobius"/>
    </source>
</evidence>
<evidence type="ECO:0000256" key="1">
    <source>
        <dbReference type="SAM" id="MobiDB-lite"/>
    </source>
</evidence>
<comment type="caution">
    <text evidence="3">The sequence shown here is derived from an EMBL/GenBank/DDBJ whole genome shotgun (WGS) entry which is preliminary data.</text>
</comment>
<dbReference type="Proteomes" id="UP001430306">
    <property type="component" value="Unassembled WGS sequence"/>
</dbReference>
<keyword evidence="2" id="KW-0472">Membrane</keyword>
<protein>
    <recommendedName>
        <fullName evidence="5">Transmembrane protein</fullName>
    </recommendedName>
</protein>
<feature type="transmembrane region" description="Helical" evidence="2">
    <location>
        <begin position="73"/>
        <end position="97"/>
    </location>
</feature>
<feature type="transmembrane region" description="Helical" evidence="2">
    <location>
        <begin position="279"/>
        <end position="297"/>
    </location>
</feature>
<keyword evidence="4" id="KW-1185">Reference proteome</keyword>
<keyword evidence="2" id="KW-0812">Transmembrane</keyword>
<reference evidence="3" key="1">
    <citation type="submission" date="2021-11" db="EMBL/GenBank/DDBJ databases">
        <title>Genome sequence.</title>
        <authorList>
            <person name="Sun Q."/>
        </authorList>
    </citation>
    <scope>NUCLEOTIDE SEQUENCE</scope>
    <source>
        <strain evidence="3">JC740</strain>
    </source>
</reference>
<dbReference type="EMBL" id="JAJKFW010000064">
    <property type="protein sequence ID" value="MCC9645338.1"/>
    <property type="molecule type" value="Genomic_DNA"/>
</dbReference>
<evidence type="ECO:0000313" key="4">
    <source>
        <dbReference type="Proteomes" id="UP001430306"/>
    </source>
</evidence>
<feature type="transmembrane region" description="Helical" evidence="2">
    <location>
        <begin position="47"/>
        <end position="66"/>
    </location>
</feature>